<sequence>MSSETFVNFVMLLIPAGAAGAAGAAALRWVLLTFGPAAMIKAAKEAGSYVVVTVIAGLQKIARPETFHYAWAIVTEALEQIQSLIHTIRSLPWNDYVSMAKHGLASLGLLSSIFKDIISKAISPEAGTCAQLLLYGMLAMLVGNVLFMFYQKVCFAWNIVYFILSRILRLLWAIILGILWPISPSLMALSQIPLPTLKE</sequence>
<dbReference type="GeneID" id="59289933"/>
<feature type="transmembrane region" description="Helical" evidence="1">
    <location>
        <begin position="132"/>
        <end position="150"/>
    </location>
</feature>
<dbReference type="AlphaFoldDB" id="A0A8H6FRR4"/>
<proteinExistence type="predicted"/>
<dbReference type="EMBL" id="JACCJC010000036">
    <property type="protein sequence ID" value="KAF6233546.1"/>
    <property type="molecule type" value="Genomic_DNA"/>
</dbReference>
<evidence type="ECO:0000313" key="3">
    <source>
        <dbReference type="Proteomes" id="UP000578531"/>
    </source>
</evidence>
<keyword evidence="3" id="KW-1185">Reference proteome</keyword>
<keyword evidence="1" id="KW-1133">Transmembrane helix</keyword>
<comment type="caution">
    <text evidence="2">The sequence shown here is derived from an EMBL/GenBank/DDBJ whole genome shotgun (WGS) entry which is preliminary data.</text>
</comment>
<name>A0A8H6FRR4_9LECA</name>
<keyword evidence="1" id="KW-0812">Transmembrane</keyword>
<keyword evidence="1" id="KW-0472">Membrane</keyword>
<reference evidence="2 3" key="1">
    <citation type="journal article" date="2020" name="Genomics">
        <title>Complete, high-quality genomes from long-read metagenomic sequencing of two wolf lichen thalli reveals enigmatic genome architecture.</title>
        <authorList>
            <person name="McKenzie S.K."/>
            <person name="Walston R.F."/>
            <person name="Allen J.L."/>
        </authorList>
    </citation>
    <scope>NUCLEOTIDE SEQUENCE [LARGE SCALE GENOMIC DNA]</scope>
    <source>
        <strain evidence="2">WasteWater2</strain>
    </source>
</reference>
<evidence type="ECO:0000313" key="2">
    <source>
        <dbReference type="EMBL" id="KAF6233546.1"/>
    </source>
</evidence>
<gene>
    <name evidence="2" type="ORF">HO173_008277</name>
</gene>
<feature type="transmembrane region" description="Helical" evidence="1">
    <location>
        <begin position="170"/>
        <end position="189"/>
    </location>
</feature>
<feature type="transmembrane region" description="Helical" evidence="1">
    <location>
        <begin position="6"/>
        <end position="31"/>
    </location>
</feature>
<accession>A0A8H6FRR4</accession>
<protein>
    <submittedName>
        <fullName evidence="2">Uncharacterized protein</fullName>
    </submittedName>
</protein>
<organism evidence="2 3">
    <name type="scientific">Letharia columbiana</name>
    <dbReference type="NCBI Taxonomy" id="112416"/>
    <lineage>
        <taxon>Eukaryota</taxon>
        <taxon>Fungi</taxon>
        <taxon>Dikarya</taxon>
        <taxon>Ascomycota</taxon>
        <taxon>Pezizomycotina</taxon>
        <taxon>Lecanoromycetes</taxon>
        <taxon>OSLEUM clade</taxon>
        <taxon>Lecanoromycetidae</taxon>
        <taxon>Lecanorales</taxon>
        <taxon>Lecanorineae</taxon>
        <taxon>Parmeliaceae</taxon>
        <taxon>Letharia</taxon>
    </lineage>
</organism>
<evidence type="ECO:0000256" key="1">
    <source>
        <dbReference type="SAM" id="Phobius"/>
    </source>
</evidence>
<dbReference type="RefSeq" id="XP_037162963.1">
    <property type="nucleotide sequence ID" value="XM_037310177.1"/>
</dbReference>
<dbReference type="Proteomes" id="UP000578531">
    <property type="component" value="Unassembled WGS sequence"/>
</dbReference>